<gene>
    <name evidence="3" type="ORF">EZS27_014143</name>
</gene>
<dbReference type="EC" id="2.7.1.24" evidence="3"/>
<dbReference type="PANTHER" id="PTHR10695">
    <property type="entry name" value="DEPHOSPHO-COA KINASE-RELATED"/>
    <property type="match status" value="1"/>
</dbReference>
<name>A0A5J4RW46_9ZZZZ</name>
<dbReference type="Gene3D" id="3.40.50.300">
    <property type="entry name" value="P-loop containing nucleotide triphosphate hydrolases"/>
    <property type="match status" value="1"/>
</dbReference>
<dbReference type="PROSITE" id="PS51219">
    <property type="entry name" value="DPCK"/>
    <property type="match status" value="1"/>
</dbReference>
<dbReference type="GO" id="GO:0004140">
    <property type="term" value="F:dephospho-CoA kinase activity"/>
    <property type="evidence" value="ECO:0007669"/>
    <property type="project" value="UniProtKB-EC"/>
</dbReference>
<accession>A0A5J4RW46</accession>
<evidence type="ECO:0000256" key="1">
    <source>
        <dbReference type="ARBA" id="ARBA00022741"/>
    </source>
</evidence>
<dbReference type="PANTHER" id="PTHR10695:SF46">
    <property type="entry name" value="BIFUNCTIONAL COENZYME A SYNTHASE-RELATED"/>
    <property type="match status" value="1"/>
</dbReference>
<evidence type="ECO:0000313" key="3">
    <source>
        <dbReference type="EMBL" id="KAA6337808.1"/>
    </source>
</evidence>
<dbReference type="GO" id="GO:0005524">
    <property type="term" value="F:ATP binding"/>
    <property type="evidence" value="ECO:0007669"/>
    <property type="project" value="UniProtKB-KW"/>
</dbReference>
<dbReference type="InterPro" id="IPR027417">
    <property type="entry name" value="P-loop_NTPase"/>
</dbReference>
<dbReference type="CDD" id="cd02022">
    <property type="entry name" value="DPCK"/>
    <property type="match status" value="1"/>
</dbReference>
<keyword evidence="2" id="KW-0067">ATP-binding</keyword>
<dbReference type="InterPro" id="IPR001977">
    <property type="entry name" value="Depp_CoAkinase"/>
</dbReference>
<dbReference type="NCBIfam" id="TIGR00152">
    <property type="entry name" value="dephospho-CoA kinase"/>
    <property type="match status" value="1"/>
</dbReference>
<dbReference type="GO" id="GO:0015937">
    <property type="term" value="P:coenzyme A biosynthetic process"/>
    <property type="evidence" value="ECO:0007669"/>
    <property type="project" value="InterPro"/>
</dbReference>
<keyword evidence="3" id="KW-0418">Kinase</keyword>
<comment type="caution">
    <text evidence="3">The sequence shown here is derived from an EMBL/GenBank/DDBJ whole genome shotgun (WGS) entry which is preliminary data.</text>
</comment>
<keyword evidence="3" id="KW-0808">Transferase</keyword>
<dbReference type="Pfam" id="PF01121">
    <property type="entry name" value="CoaE"/>
    <property type="match status" value="1"/>
</dbReference>
<sequence>MALKIGITGGMGSGKSVVSRLFELMGIPVYISDRESKRLTVSNLSIRKELITLLGEEVYQNGELNKSLLASYLFGNPDRTKTINHVIHPRVREDFQEWVAARSDYSVLAIESAILIEAGFAHEVDVTVMVYAPAALRLERAMKRDSSSRELILKRIQNQMCDEEKRELTDYVILNDGETPLIPQVESLLKGRLFLD</sequence>
<dbReference type="EMBL" id="SNRY01000669">
    <property type="protein sequence ID" value="KAA6337808.1"/>
    <property type="molecule type" value="Genomic_DNA"/>
</dbReference>
<dbReference type="SUPFAM" id="SSF52540">
    <property type="entry name" value="P-loop containing nucleoside triphosphate hydrolases"/>
    <property type="match status" value="1"/>
</dbReference>
<proteinExistence type="inferred from homology"/>
<evidence type="ECO:0000256" key="2">
    <source>
        <dbReference type="ARBA" id="ARBA00022840"/>
    </source>
</evidence>
<dbReference type="AlphaFoldDB" id="A0A5J4RW46"/>
<protein>
    <submittedName>
        <fullName evidence="3">Dephospho-CoA kinase</fullName>
        <ecNumber evidence="3">2.7.1.24</ecNumber>
    </submittedName>
</protein>
<dbReference type="HAMAP" id="MF_00376">
    <property type="entry name" value="Dephospho_CoA_kinase"/>
    <property type="match status" value="1"/>
</dbReference>
<organism evidence="3">
    <name type="scientific">termite gut metagenome</name>
    <dbReference type="NCBI Taxonomy" id="433724"/>
    <lineage>
        <taxon>unclassified sequences</taxon>
        <taxon>metagenomes</taxon>
        <taxon>organismal metagenomes</taxon>
    </lineage>
</organism>
<reference evidence="3" key="1">
    <citation type="submission" date="2019-03" db="EMBL/GenBank/DDBJ databases">
        <title>Single cell metagenomics reveals metabolic interactions within the superorganism composed of flagellate Streblomastix strix and complex community of Bacteroidetes bacteria on its surface.</title>
        <authorList>
            <person name="Treitli S.C."/>
            <person name="Kolisko M."/>
            <person name="Husnik F."/>
            <person name="Keeling P."/>
            <person name="Hampl V."/>
        </authorList>
    </citation>
    <scope>NUCLEOTIDE SEQUENCE</scope>
    <source>
        <strain evidence="3">STM</strain>
    </source>
</reference>
<keyword evidence="1" id="KW-0547">Nucleotide-binding</keyword>